<dbReference type="SUPFAM" id="SSF55486">
    <property type="entry name" value="Metalloproteases ('zincins'), catalytic domain"/>
    <property type="match status" value="1"/>
</dbReference>
<dbReference type="PANTHER" id="PTHR46986:SF1">
    <property type="entry name" value="ENDORIBONUCLEASE YBEY, CHLOROPLASTIC"/>
    <property type="match status" value="1"/>
</dbReference>
<comment type="similarity">
    <text evidence="1 7">Belongs to the endoribonuclease YbeY family.</text>
</comment>
<comment type="caution">
    <text evidence="8">The sequence shown here is derived from an EMBL/GenBank/DDBJ whole genome shotgun (WGS) entry which is preliminary data.</text>
</comment>
<keyword evidence="9" id="KW-1185">Reference proteome</keyword>
<dbReference type="GO" id="GO:0008270">
    <property type="term" value="F:zinc ion binding"/>
    <property type="evidence" value="ECO:0007669"/>
    <property type="project" value="UniProtKB-UniRule"/>
</dbReference>
<keyword evidence="5 7" id="KW-0378">Hydrolase</keyword>
<evidence type="ECO:0000256" key="6">
    <source>
        <dbReference type="ARBA" id="ARBA00022833"/>
    </source>
</evidence>
<dbReference type="GO" id="GO:0005737">
    <property type="term" value="C:cytoplasm"/>
    <property type="evidence" value="ECO:0007669"/>
    <property type="project" value="UniProtKB-SubCell"/>
</dbReference>
<proteinExistence type="inferred from homology"/>
<accession>A0A3N4NPQ3</accession>
<dbReference type="AlphaFoldDB" id="A0A3N4NPQ3"/>
<dbReference type="NCBIfam" id="TIGR00043">
    <property type="entry name" value="rRNA maturation RNase YbeY"/>
    <property type="match status" value="1"/>
</dbReference>
<keyword evidence="7" id="KW-0698">rRNA processing</keyword>
<comment type="subcellular location">
    <subcellularLocation>
        <location evidence="7">Cytoplasm</location>
    </subcellularLocation>
</comment>
<dbReference type="RefSeq" id="WP_123897693.1">
    <property type="nucleotide sequence ID" value="NZ_RPFJ01000011.1"/>
</dbReference>
<dbReference type="Pfam" id="PF02130">
    <property type="entry name" value="YbeY"/>
    <property type="match status" value="1"/>
</dbReference>
<organism evidence="8 9">
    <name type="scientific">Aureibaculum marinum</name>
    <dbReference type="NCBI Taxonomy" id="2487930"/>
    <lineage>
        <taxon>Bacteria</taxon>
        <taxon>Pseudomonadati</taxon>
        <taxon>Bacteroidota</taxon>
        <taxon>Flavobacteriia</taxon>
        <taxon>Flavobacteriales</taxon>
        <taxon>Flavobacteriaceae</taxon>
        <taxon>Aureibaculum</taxon>
    </lineage>
</organism>
<evidence type="ECO:0000313" key="9">
    <source>
        <dbReference type="Proteomes" id="UP000270856"/>
    </source>
</evidence>
<dbReference type="PANTHER" id="PTHR46986">
    <property type="entry name" value="ENDORIBONUCLEASE YBEY, CHLOROPLASTIC"/>
    <property type="match status" value="1"/>
</dbReference>
<gene>
    <name evidence="7 8" type="primary">ybeY</name>
    <name evidence="8" type="ORF">EGM88_09020</name>
</gene>
<keyword evidence="7" id="KW-0963">Cytoplasm</keyword>
<evidence type="ECO:0000313" key="8">
    <source>
        <dbReference type="EMBL" id="RPD96498.1"/>
    </source>
</evidence>
<dbReference type="HAMAP" id="MF_00009">
    <property type="entry name" value="Endoribonucl_YbeY"/>
    <property type="match status" value="1"/>
</dbReference>
<comment type="function">
    <text evidence="7">Single strand-specific metallo-endoribonuclease involved in late-stage 70S ribosome quality control and in maturation of the 3' terminus of the 16S rRNA.</text>
</comment>
<dbReference type="InterPro" id="IPR002036">
    <property type="entry name" value="YbeY"/>
</dbReference>
<comment type="cofactor">
    <cofactor evidence="7">
        <name>Zn(2+)</name>
        <dbReference type="ChEBI" id="CHEBI:29105"/>
    </cofactor>
    <text evidence="7">Binds 1 zinc ion.</text>
</comment>
<feature type="binding site" evidence="7">
    <location>
        <position position="115"/>
    </location>
    <ligand>
        <name>Zn(2+)</name>
        <dbReference type="ChEBI" id="CHEBI:29105"/>
        <note>catalytic</note>
    </ligand>
</feature>
<keyword evidence="4 7" id="KW-0255">Endonuclease</keyword>
<evidence type="ECO:0000256" key="4">
    <source>
        <dbReference type="ARBA" id="ARBA00022759"/>
    </source>
</evidence>
<dbReference type="EMBL" id="RPFJ01000011">
    <property type="protein sequence ID" value="RPD96498.1"/>
    <property type="molecule type" value="Genomic_DNA"/>
</dbReference>
<dbReference type="InterPro" id="IPR023091">
    <property type="entry name" value="MetalPrtase_cat_dom_sf_prd"/>
</dbReference>
<protein>
    <recommendedName>
        <fullName evidence="7">Endoribonuclease YbeY</fullName>
        <ecNumber evidence="7">3.1.-.-</ecNumber>
    </recommendedName>
</protein>
<sequence length="138" mass="16264">MIKYNYLTDFSLSNENAISKWISDTITSEDYKEDTISYVFCSDNYLLDINVKYLNHNTLTDIITFDYNVGKIISSDIFVSIDRVLENSKIFDVSFNDELHRVIIHGILHLCGYKDKTKEDKAIMRMKEDYYLSLRVDF</sequence>
<evidence type="ECO:0000256" key="3">
    <source>
        <dbReference type="ARBA" id="ARBA00022723"/>
    </source>
</evidence>
<dbReference type="GO" id="GO:0004222">
    <property type="term" value="F:metalloendopeptidase activity"/>
    <property type="evidence" value="ECO:0007669"/>
    <property type="project" value="InterPro"/>
</dbReference>
<dbReference type="OrthoDB" id="9811984at2"/>
<evidence type="ECO:0000256" key="7">
    <source>
        <dbReference type="HAMAP-Rule" id="MF_00009"/>
    </source>
</evidence>
<evidence type="ECO:0000256" key="1">
    <source>
        <dbReference type="ARBA" id="ARBA00010875"/>
    </source>
</evidence>
<keyword evidence="6 7" id="KW-0862">Zinc</keyword>
<dbReference type="GO" id="GO:0004521">
    <property type="term" value="F:RNA endonuclease activity"/>
    <property type="evidence" value="ECO:0007669"/>
    <property type="project" value="UniProtKB-UniRule"/>
</dbReference>
<feature type="binding site" evidence="7">
    <location>
        <position position="105"/>
    </location>
    <ligand>
        <name>Zn(2+)</name>
        <dbReference type="ChEBI" id="CHEBI:29105"/>
        <note>catalytic</note>
    </ligand>
</feature>
<dbReference type="GO" id="GO:0006364">
    <property type="term" value="P:rRNA processing"/>
    <property type="evidence" value="ECO:0007669"/>
    <property type="project" value="UniProtKB-UniRule"/>
</dbReference>
<feature type="binding site" evidence="7">
    <location>
        <position position="109"/>
    </location>
    <ligand>
        <name>Zn(2+)</name>
        <dbReference type="ChEBI" id="CHEBI:29105"/>
        <note>catalytic</note>
    </ligand>
</feature>
<keyword evidence="2 7" id="KW-0540">Nuclease</keyword>
<keyword evidence="3 7" id="KW-0479">Metal-binding</keyword>
<reference evidence="8 9" key="1">
    <citation type="submission" date="2018-11" db="EMBL/GenBank/DDBJ databases">
        <title>Aureibaculum marinum gen. nov., sp. nov., a member of the family Flavobacteriaceae isolated from the Bohai Sea.</title>
        <authorList>
            <person name="Ji X."/>
        </authorList>
    </citation>
    <scope>NUCLEOTIDE SEQUENCE [LARGE SCALE GENOMIC DNA]</scope>
    <source>
        <strain evidence="8 9">BH-SD17</strain>
    </source>
</reference>
<keyword evidence="7" id="KW-0690">Ribosome biogenesis</keyword>
<evidence type="ECO:0000256" key="5">
    <source>
        <dbReference type="ARBA" id="ARBA00022801"/>
    </source>
</evidence>
<name>A0A3N4NPQ3_9FLAO</name>
<dbReference type="EC" id="3.1.-.-" evidence="7"/>
<dbReference type="Proteomes" id="UP000270856">
    <property type="component" value="Unassembled WGS sequence"/>
</dbReference>
<dbReference type="Gene3D" id="3.40.390.30">
    <property type="entry name" value="Metalloproteases ('zincins'), catalytic domain"/>
    <property type="match status" value="1"/>
</dbReference>
<evidence type="ECO:0000256" key="2">
    <source>
        <dbReference type="ARBA" id="ARBA00022722"/>
    </source>
</evidence>